<dbReference type="Proteomes" id="UP000199657">
    <property type="component" value="Unassembled WGS sequence"/>
</dbReference>
<dbReference type="InterPro" id="IPR021279">
    <property type="entry name" value="DUF2721"/>
</dbReference>
<evidence type="ECO:0000256" key="1">
    <source>
        <dbReference type="SAM" id="Phobius"/>
    </source>
</evidence>
<feature type="transmembrane region" description="Helical" evidence="1">
    <location>
        <begin position="84"/>
        <end position="104"/>
    </location>
</feature>
<keyword evidence="1" id="KW-0812">Transmembrane</keyword>
<keyword evidence="1" id="KW-0472">Membrane</keyword>
<keyword evidence="3" id="KW-1185">Reference proteome</keyword>
<dbReference type="Pfam" id="PF11026">
    <property type="entry name" value="DUF2721"/>
    <property type="match status" value="1"/>
</dbReference>
<evidence type="ECO:0008006" key="4">
    <source>
        <dbReference type="Google" id="ProtNLM"/>
    </source>
</evidence>
<dbReference type="RefSeq" id="WP_245754055.1">
    <property type="nucleotide sequence ID" value="NZ_FOEG01000010.1"/>
</dbReference>
<evidence type="ECO:0000313" key="2">
    <source>
        <dbReference type="EMBL" id="SEP11103.1"/>
    </source>
</evidence>
<gene>
    <name evidence="2" type="ORF">SAMN04488052_11043</name>
</gene>
<reference evidence="2 3" key="1">
    <citation type="submission" date="2016-10" db="EMBL/GenBank/DDBJ databases">
        <authorList>
            <person name="de Groot N.N."/>
        </authorList>
    </citation>
    <scope>NUCLEOTIDE SEQUENCE [LARGE SCALE GENOMIC DNA]</scope>
    <source>
        <strain evidence="2 3">CGMCC 1.6291</strain>
    </source>
</reference>
<organism evidence="2 3">
    <name type="scientific">Aquisalimonas asiatica</name>
    <dbReference type="NCBI Taxonomy" id="406100"/>
    <lineage>
        <taxon>Bacteria</taxon>
        <taxon>Pseudomonadati</taxon>
        <taxon>Pseudomonadota</taxon>
        <taxon>Gammaproteobacteria</taxon>
        <taxon>Chromatiales</taxon>
        <taxon>Ectothiorhodospiraceae</taxon>
        <taxon>Aquisalimonas</taxon>
    </lineage>
</organism>
<name>A0A1H8V787_9GAMM</name>
<feature type="transmembrane region" description="Helical" evidence="1">
    <location>
        <begin position="110"/>
        <end position="128"/>
    </location>
</feature>
<accession>A0A1H8V787</accession>
<protein>
    <recommendedName>
        <fullName evidence="4">DUF2721 domain-containing protein</fullName>
    </recommendedName>
</protein>
<keyword evidence="1" id="KW-1133">Transmembrane helix</keyword>
<dbReference type="STRING" id="406100.SAMN04488052_11043"/>
<dbReference type="AlphaFoldDB" id="A0A1H8V787"/>
<evidence type="ECO:0000313" key="3">
    <source>
        <dbReference type="Proteomes" id="UP000199657"/>
    </source>
</evidence>
<dbReference type="EMBL" id="FOEG01000010">
    <property type="protein sequence ID" value="SEP11103.1"/>
    <property type="molecule type" value="Genomic_DNA"/>
</dbReference>
<proteinExistence type="predicted"/>
<sequence length="166" mass="18267">MLSAMIPLAAIEDALPAMDLTLATPALLFPAISLLLLAYTNRFLALAALIRDLQSRYRDTHEETVYRQIENLQRRVVLIRNMQVLGVSSLFICVLCMLLLMAGWSLIATALFVLSLLLMMLSLALSLHEIQISVEALRIQLGDIADDRPTAGTGRRDDGDNPPPAP</sequence>